<protein>
    <recommendedName>
        <fullName evidence="6">Carboxypeptidase</fullName>
        <ecNumber evidence="6">3.4.16.-</ecNumber>
    </recommendedName>
</protein>
<dbReference type="Proteomes" id="UP000027002">
    <property type="component" value="Chromosome 2"/>
</dbReference>
<dbReference type="PRINTS" id="PR00724">
    <property type="entry name" value="CRBOXYPTASEC"/>
</dbReference>
<dbReference type="Pfam" id="PF00450">
    <property type="entry name" value="Peptidase_S10"/>
    <property type="match status" value="1"/>
</dbReference>
<feature type="chain" id="PRO_5034613866" description="Carboxypeptidase" evidence="6">
    <location>
        <begin position="23"/>
        <end position="496"/>
    </location>
</feature>
<evidence type="ECO:0000256" key="2">
    <source>
        <dbReference type="ARBA" id="ARBA00022645"/>
    </source>
</evidence>
<sequence length="496" mass="54668">MRSTFTLLMVSAIVCLGSVGNAKQAAHSTSKFPYLSRKSEKFFVDGSAIPEVKFNVGESYAGLLPIPCSANSSLFFWFFPSKNPSATDEITIWLNGGPGDSSMKGLLQGNGPFLWKEGALAPVRNPYSWNKLTNMVYIDQPVGTGFSPSVGSVKDVTDIAEQITCWFKNFVQTFGLQGRKVYITGESYAGHMIPYIASRMLDTNDRTHFNVKGINIINSVINDYSILQQAPAVAALNYHRKEFRLNESFIASSNARAEKCGYTKFLSKALTYPPPKQFPAVPDPEQNDCRIWSDILTASFAVNPCFTPYNLKHRCPTLSNVMDDGPGSYFNRSDVQKLLNVPPTNYKVGGGFMWSGFPGKDALGPRPSAQGPLPSVIERTNNTLISNGLLDYLLLANGSLATIQNMTWNGQKGFQTRPVEPLLVPSQEWQSNPWKKRESTEKAIHGGMSVKGTALTERGLTFITVFEAGHEMSRDAPAASYHQLQFLLGRIHSLSK</sequence>
<dbReference type="PROSITE" id="PS00131">
    <property type="entry name" value="CARBOXYPEPT_SER_SER"/>
    <property type="match status" value="1"/>
</dbReference>
<dbReference type="InterPro" id="IPR029058">
    <property type="entry name" value="AB_hydrolase_fold"/>
</dbReference>
<name>A0A8E5MGZ8_USTVR</name>
<keyword evidence="8" id="KW-1185">Reference proteome</keyword>
<proteinExistence type="inferred from homology"/>
<feature type="signal peptide" evidence="6">
    <location>
        <begin position="1"/>
        <end position="22"/>
    </location>
</feature>
<dbReference type="InterPro" id="IPR001563">
    <property type="entry name" value="Peptidase_S10"/>
</dbReference>
<evidence type="ECO:0000256" key="6">
    <source>
        <dbReference type="RuleBase" id="RU361156"/>
    </source>
</evidence>
<keyword evidence="4 6" id="KW-0378">Hydrolase</keyword>
<organism evidence="7 8">
    <name type="scientific">Ustilaginoidea virens</name>
    <name type="common">Rice false smut fungus</name>
    <name type="synonym">Villosiclava virens</name>
    <dbReference type="NCBI Taxonomy" id="1159556"/>
    <lineage>
        <taxon>Eukaryota</taxon>
        <taxon>Fungi</taxon>
        <taxon>Dikarya</taxon>
        <taxon>Ascomycota</taxon>
        <taxon>Pezizomycotina</taxon>
        <taxon>Sordariomycetes</taxon>
        <taxon>Hypocreomycetidae</taxon>
        <taxon>Hypocreales</taxon>
        <taxon>Clavicipitaceae</taxon>
        <taxon>Ustilaginoidea</taxon>
    </lineage>
</organism>
<dbReference type="SUPFAM" id="SSF53474">
    <property type="entry name" value="alpha/beta-Hydrolases"/>
    <property type="match status" value="1"/>
</dbReference>
<reference evidence="7" key="1">
    <citation type="submission" date="2020-03" db="EMBL/GenBank/DDBJ databases">
        <title>A mixture of massive structural variations and highly conserved coding sequences in Ustilaginoidea virens genome.</title>
        <authorList>
            <person name="Zhang K."/>
            <person name="Zhao Z."/>
            <person name="Zhang Z."/>
            <person name="Li Y."/>
            <person name="Hsiang T."/>
            <person name="Sun W."/>
        </authorList>
    </citation>
    <scope>NUCLEOTIDE SEQUENCE</scope>
    <source>
        <strain evidence="7">UV-8b</strain>
    </source>
</reference>
<dbReference type="GO" id="GO:0004185">
    <property type="term" value="F:serine-type carboxypeptidase activity"/>
    <property type="evidence" value="ECO:0007669"/>
    <property type="project" value="UniProtKB-UniRule"/>
</dbReference>
<evidence type="ECO:0000256" key="1">
    <source>
        <dbReference type="ARBA" id="ARBA00009431"/>
    </source>
</evidence>
<dbReference type="KEGG" id="uvi:66064091"/>
<dbReference type="EC" id="3.4.16.-" evidence="6"/>
<evidence type="ECO:0000256" key="4">
    <source>
        <dbReference type="ARBA" id="ARBA00022801"/>
    </source>
</evidence>
<accession>A0A8E5MGZ8</accession>
<dbReference type="GeneID" id="66064091"/>
<keyword evidence="6" id="KW-0732">Signal</keyword>
<dbReference type="Gene3D" id="3.40.50.1820">
    <property type="entry name" value="alpha/beta hydrolase"/>
    <property type="match status" value="1"/>
</dbReference>
<keyword evidence="3 6" id="KW-0645">Protease</keyword>
<gene>
    <name evidence="7" type="ORF">UV8b_03313</name>
</gene>
<evidence type="ECO:0000256" key="3">
    <source>
        <dbReference type="ARBA" id="ARBA00022670"/>
    </source>
</evidence>
<evidence type="ECO:0000256" key="5">
    <source>
        <dbReference type="ARBA" id="ARBA00023180"/>
    </source>
</evidence>
<comment type="similarity">
    <text evidence="1 6">Belongs to the peptidase S10 family.</text>
</comment>
<evidence type="ECO:0000313" key="8">
    <source>
        <dbReference type="Proteomes" id="UP000027002"/>
    </source>
</evidence>
<dbReference type="PANTHER" id="PTHR11802:SF116">
    <property type="entry name" value="CARBOXYPEPTIDASE"/>
    <property type="match status" value="1"/>
</dbReference>
<keyword evidence="2 6" id="KW-0121">Carboxypeptidase</keyword>
<dbReference type="OrthoDB" id="443318at2759"/>
<dbReference type="RefSeq" id="XP_042996745.1">
    <property type="nucleotide sequence ID" value="XM_043140811.1"/>
</dbReference>
<dbReference type="AlphaFoldDB" id="A0A8E5MGZ8"/>
<dbReference type="PANTHER" id="PTHR11802">
    <property type="entry name" value="SERINE PROTEASE FAMILY S10 SERINE CARBOXYPEPTIDASE"/>
    <property type="match status" value="1"/>
</dbReference>
<evidence type="ECO:0000313" key="7">
    <source>
        <dbReference type="EMBL" id="QUC19072.1"/>
    </source>
</evidence>
<dbReference type="InterPro" id="IPR018202">
    <property type="entry name" value="Ser_caboxypep_ser_AS"/>
</dbReference>
<dbReference type="EMBL" id="CP072754">
    <property type="protein sequence ID" value="QUC19072.1"/>
    <property type="molecule type" value="Genomic_DNA"/>
</dbReference>
<keyword evidence="5" id="KW-0325">Glycoprotein</keyword>
<dbReference type="GO" id="GO:0006508">
    <property type="term" value="P:proteolysis"/>
    <property type="evidence" value="ECO:0007669"/>
    <property type="project" value="UniProtKB-KW"/>
</dbReference>